<dbReference type="InterPro" id="IPR051057">
    <property type="entry name" value="PI-PLC_domain"/>
</dbReference>
<protein>
    <submittedName>
        <fullName evidence="1">PLC-like phosphodiesterase</fullName>
    </submittedName>
</protein>
<proteinExistence type="predicted"/>
<dbReference type="PANTHER" id="PTHR13593">
    <property type="match status" value="1"/>
</dbReference>
<evidence type="ECO:0000313" key="1">
    <source>
        <dbReference type="EMBL" id="KAK3347303.1"/>
    </source>
</evidence>
<dbReference type="PANTHER" id="PTHR13593:SF113">
    <property type="entry name" value="SI:DKEY-266F7.9"/>
    <property type="match status" value="1"/>
</dbReference>
<reference evidence="1" key="2">
    <citation type="submission" date="2023-06" db="EMBL/GenBank/DDBJ databases">
        <authorList>
            <consortium name="Lawrence Berkeley National Laboratory"/>
            <person name="Haridas S."/>
            <person name="Hensen N."/>
            <person name="Bonometti L."/>
            <person name="Westerberg I."/>
            <person name="Brannstrom I.O."/>
            <person name="Guillou S."/>
            <person name="Cros-Aarteil S."/>
            <person name="Calhoun S."/>
            <person name="Kuo A."/>
            <person name="Mondo S."/>
            <person name="Pangilinan J."/>
            <person name="Riley R."/>
            <person name="Labutti K."/>
            <person name="Andreopoulos B."/>
            <person name="Lipzen A."/>
            <person name="Chen C."/>
            <person name="Yanf M."/>
            <person name="Daum C."/>
            <person name="Ng V."/>
            <person name="Clum A."/>
            <person name="Steindorff A."/>
            <person name="Ohm R."/>
            <person name="Martin F."/>
            <person name="Silar P."/>
            <person name="Natvig D."/>
            <person name="Lalanne C."/>
            <person name="Gautier V."/>
            <person name="Ament-Velasquez S.L."/>
            <person name="Kruys A."/>
            <person name="Hutchinson M.I."/>
            <person name="Powell A.J."/>
            <person name="Barry K."/>
            <person name="Miller A.N."/>
            <person name="Grigoriev I.V."/>
            <person name="Debuchy R."/>
            <person name="Gladieux P."/>
            <person name="Thoren M.H."/>
            <person name="Johannesson H."/>
        </authorList>
    </citation>
    <scope>NUCLEOTIDE SEQUENCE</scope>
    <source>
        <strain evidence="1">CBS 955.72</strain>
    </source>
</reference>
<dbReference type="Proteomes" id="UP001275084">
    <property type="component" value="Unassembled WGS sequence"/>
</dbReference>
<dbReference type="GO" id="GO:0008081">
    <property type="term" value="F:phosphoric diester hydrolase activity"/>
    <property type="evidence" value="ECO:0007669"/>
    <property type="project" value="InterPro"/>
</dbReference>
<gene>
    <name evidence="1" type="ORF">B0T25DRAFT_508143</name>
</gene>
<dbReference type="PROSITE" id="PS50007">
    <property type="entry name" value="PIPLC_X_DOMAIN"/>
    <property type="match status" value="1"/>
</dbReference>
<keyword evidence="2" id="KW-1185">Reference proteome</keyword>
<dbReference type="GO" id="GO:0006629">
    <property type="term" value="P:lipid metabolic process"/>
    <property type="evidence" value="ECO:0007669"/>
    <property type="project" value="InterPro"/>
</dbReference>
<evidence type="ECO:0000313" key="2">
    <source>
        <dbReference type="Proteomes" id="UP001275084"/>
    </source>
</evidence>
<dbReference type="Gene3D" id="3.20.20.190">
    <property type="entry name" value="Phosphatidylinositol (PI) phosphodiesterase"/>
    <property type="match status" value="1"/>
</dbReference>
<reference evidence="1" key="1">
    <citation type="journal article" date="2023" name="Mol. Phylogenet. Evol.">
        <title>Genome-scale phylogeny and comparative genomics of the fungal order Sordariales.</title>
        <authorList>
            <person name="Hensen N."/>
            <person name="Bonometti L."/>
            <person name="Westerberg I."/>
            <person name="Brannstrom I.O."/>
            <person name="Guillou S."/>
            <person name="Cros-Aarteil S."/>
            <person name="Calhoun S."/>
            <person name="Haridas S."/>
            <person name="Kuo A."/>
            <person name="Mondo S."/>
            <person name="Pangilinan J."/>
            <person name="Riley R."/>
            <person name="LaButti K."/>
            <person name="Andreopoulos B."/>
            <person name="Lipzen A."/>
            <person name="Chen C."/>
            <person name="Yan M."/>
            <person name="Daum C."/>
            <person name="Ng V."/>
            <person name="Clum A."/>
            <person name="Steindorff A."/>
            <person name="Ohm R.A."/>
            <person name="Martin F."/>
            <person name="Silar P."/>
            <person name="Natvig D.O."/>
            <person name="Lalanne C."/>
            <person name="Gautier V."/>
            <person name="Ament-Velasquez S.L."/>
            <person name="Kruys A."/>
            <person name="Hutchinson M.I."/>
            <person name="Powell A.J."/>
            <person name="Barry K."/>
            <person name="Miller A.N."/>
            <person name="Grigoriev I.V."/>
            <person name="Debuchy R."/>
            <person name="Gladieux P."/>
            <person name="Hiltunen Thoren M."/>
            <person name="Johannesson H."/>
        </authorList>
    </citation>
    <scope>NUCLEOTIDE SEQUENCE</scope>
    <source>
        <strain evidence="1">CBS 955.72</strain>
    </source>
</reference>
<dbReference type="SUPFAM" id="SSF51695">
    <property type="entry name" value="PLC-like phosphodiesterases"/>
    <property type="match status" value="1"/>
</dbReference>
<dbReference type="EMBL" id="JAUIQD010000006">
    <property type="protein sequence ID" value="KAK3347303.1"/>
    <property type="molecule type" value="Genomic_DNA"/>
</dbReference>
<dbReference type="InterPro" id="IPR017946">
    <property type="entry name" value="PLC-like_Pdiesterase_TIM-brl"/>
</dbReference>
<dbReference type="AlphaFoldDB" id="A0AAJ0HCY2"/>
<sequence>MAIQLADLPNWMSKLQNDDYVSSLSIPGTHDSAAFATTIIPFVQTQTLNFTQQLNAGIRFFDLRVNFVPYLRPPNLLLLLVHDSVNLGILLKDVFQEIYGWLNAHIGEAVFVQIKQDGSLPAGLTMADFTNNLFSLINQDSDYWRTNTDIPKMSDLQSTSGAKTHGKIQLIRRFDIANQVPPSNAGLDVTDWGDNQDRREIPPNAPIVIVQDHYSWVYADGDPSIVIGKKYDVVNDLMMEAASSSPPTNVWYFNYASAVRVSPTSTITPSQFAHGMYDADLDPTFIKGENFRIYTSLTATTTPKRYGVLMLDYPTDSEAPNLAFQIVRNNFFRS</sequence>
<comment type="caution">
    <text evidence="1">The sequence shown here is derived from an EMBL/GenBank/DDBJ whole genome shotgun (WGS) entry which is preliminary data.</text>
</comment>
<accession>A0AAJ0HCY2</accession>
<organism evidence="1 2">
    <name type="scientific">Lasiosphaeria hispida</name>
    <dbReference type="NCBI Taxonomy" id="260671"/>
    <lineage>
        <taxon>Eukaryota</taxon>
        <taxon>Fungi</taxon>
        <taxon>Dikarya</taxon>
        <taxon>Ascomycota</taxon>
        <taxon>Pezizomycotina</taxon>
        <taxon>Sordariomycetes</taxon>
        <taxon>Sordariomycetidae</taxon>
        <taxon>Sordariales</taxon>
        <taxon>Lasiosphaeriaceae</taxon>
        <taxon>Lasiosphaeria</taxon>
    </lineage>
</organism>
<name>A0AAJ0HCY2_9PEZI</name>